<dbReference type="AlphaFoldDB" id="A0A9D0ZW00"/>
<keyword evidence="5" id="KW-0175">Coiled coil</keyword>
<evidence type="ECO:0000256" key="2">
    <source>
        <dbReference type="ARBA" id="ARBA00012438"/>
    </source>
</evidence>
<dbReference type="InterPro" id="IPR004358">
    <property type="entry name" value="Sig_transdc_His_kin-like_C"/>
</dbReference>
<feature type="transmembrane region" description="Helical" evidence="6">
    <location>
        <begin position="30"/>
        <end position="51"/>
    </location>
</feature>
<dbReference type="Gene3D" id="1.10.287.130">
    <property type="match status" value="1"/>
</dbReference>
<keyword evidence="6" id="KW-1133">Transmembrane helix</keyword>
<organism evidence="8 9">
    <name type="scientific">Candidatus Limivivens merdigallinarum</name>
    <dbReference type="NCBI Taxonomy" id="2840859"/>
    <lineage>
        <taxon>Bacteria</taxon>
        <taxon>Bacillati</taxon>
        <taxon>Bacillota</taxon>
        <taxon>Clostridia</taxon>
        <taxon>Lachnospirales</taxon>
        <taxon>Lachnospiraceae</taxon>
        <taxon>Lachnospiraceae incertae sedis</taxon>
        <taxon>Candidatus Limivivens</taxon>
    </lineage>
</organism>
<sequence>MLFIINGLQFLLGAGILLGLHINVFTGNEYLLDAAMIIVLLSSLLTILGLLSVTRYQNETYQESITNLENLNRKLREQRHDYLNQIQIVYGLLELEEYEEARAYMRPVFKDLMKVNKALKTSEPAVNALLQAKMETAEKQGIDFYLEITTQMKSLSIEAWELCKILANLIDNAVTAVLQREGEKHIVLNIREISGSYQFTVRNNGPEIPKHMRNQIFRQGFTTKKEEGHGLGLSIVSNLIHEAGGELSMETGEKETSFQFTIPIKQAGRIQALQERRKEKLRKVMKRMSVQREKTTR</sequence>
<name>A0A9D0ZW00_9FIRM</name>
<keyword evidence="3" id="KW-0808">Transferase</keyword>
<dbReference type="PANTHER" id="PTHR40448:SF1">
    <property type="entry name" value="TWO-COMPONENT SENSOR HISTIDINE KINASE"/>
    <property type="match status" value="1"/>
</dbReference>
<comment type="catalytic activity">
    <reaction evidence="1">
        <text>ATP + protein L-histidine = ADP + protein N-phospho-L-histidine.</text>
        <dbReference type="EC" id="2.7.13.3"/>
    </reaction>
</comment>
<dbReference type="EC" id="2.7.13.3" evidence="2"/>
<proteinExistence type="predicted"/>
<protein>
    <recommendedName>
        <fullName evidence="2">histidine kinase</fullName>
        <ecNumber evidence="2">2.7.13.3</ecNumber>
    </recommendedName>
</protein>
<dbReference type="EMBL" id="DVFT01000056">
    <property type="protein sequence ID" value="HIQ95713.1"/>
    <property type="molecule type" value="Genomic_DNA"/>
</dbReference>
<reference evidence="8" key="1">
    <citation type="submission" date="2020-10" db="EMBL/GenBank/DDBJ databases">
        <authorList>
            <person name="Gilroy R."/>
        </authorList>
    </citation>
    <scope>NUCLEOTIDE SEQUENCE</scope>
    <source>
        <strain evidence="8">ChiSjej3B21-11622</strain>
    </source>
</reference>
<feature type="domain" description="Histidine kinase" evidence="7">
    <location>
        <begin position="77"/>
        <end position="266"/>
    </location>
</feature>
<dbReference type="InterPro" id="IPR036890">
    <property type="entry name" value="HATPase_C_sf"/>
</dbReference>
<keyword evidence="3" id="KW-0418">Kinase</keyword>
<evidence type="ECO:0000256" key="3">
    <source>
        <dbReference type="ARBA" id="ARBA00022777"/>
    </source>
</evidence>
<feature type="transmembrane region" description="Helical" evidence="6">
    <location>
        <begin position="7"/>
        <end position="24"/>
    </location>
</feature>
<dbReference type="Pfam" id="PF14689">
    <property type="entry name" value="SPOB_a"/>
    <property type="match status" value="1"/>
</dbReference>
<dbReference type="SMART" id="SM00387">
    <property type="entry name" value="HATPase_c"/>
    <property type="match status" value="1"/>
</dbReference>
<dbReference type="Pfam" id="PF02518">
    <property type="entry name" value="HATPase_c"/>
    <property type="match status" value="1"/>
</dbReference>
<evidence type="ECO:0000313" key="8">
    <source>
        <dbReference type="EMBL" id="HIQ95713.1"/>
    </source>
</evidence>
<evidence type="ECO:0000256" key="6">
    <source>
        <dbReference type="SAM" id="Phobius"/>
    </source>
</evidence>
<gene>
    <name evidence="8" type="ORF">IAB26_04040</name>
</gene>
<dbReference type="SUPFAM" id="SSF55874">
    <property type="entry name" value="ATPase domain of HSP90 chaperone/DNA topoisomerase II/histidine kinase"/>
    <property type="match status" value="1"/>
</dbReference>
<evidence type="ECO:0000256" key="5">
    <source>
        <dbReference type="SAM" id="Coils"/>
    </source>
</evidence>
<dbReference type="InterPro" id="IPR005467">
    <property type="entry name" value="His_kinase_dom"/>
</dbReference>
<accession>A0A9D0ZW00</accession>
<evidence type="ECO:0000259" key="7">
    <source>
        <dbReference type="PROSITE" id="PS50109"/>
    </source>
</evidence>
<dbReference type="PRINTS" id="PR00344">
    <property type="entry name" value="BCTRLSENSOR"/>
</dbReference>
<evidence type="ECO:0000256" key="4">
    <source>
        <dbReference type="ARBA" id="ARBA00023012"/>
    </source>
</evidence>
<feature type="coiled-coil region" evidence="5">
    <location>
        <begin position="58"/>
        <end position="85"/>
    </location>
</feature>
<dbReference type="InterPro" id="IPR003594">
    <property type="entry name" value="HATPase_dom"/>
</dbReference>
<reference evidence="8" key="2">
    <citation type="journal article" date="2021" name="PeerJ">
        <title>Extensive microbial diversity within the chicken gut microbiome revealed by metagenomics and culture.</title>
        <authorList>
            <person name="Gilroy R."/>
            <person name="Ravi A."/>
            <person name="Getino M."/>
            <person name="Pursley I."/>
            <person name="Horton D.L."/>
            <person name="Alikhan N.F."/>
            <person name="Baker D."/>
            <person name="Gharbi K."/>
            <person name="Hall N."/>
            <person name="Watson M."/>
            <person name="Adriaenssens E.M."/>
            <person name="Foster-Nyarko E."/>
            <person name="Jarju S."/>
            <person name="Secka A."/>
            <person name="Antonio M."/>
            <person name="Oren A."/>
            <person name="Chaudhuri R.R."/>
            <person name="La Ragione R."/>
            <person name="Hildebrand F."/>
            <person name="Pallen M.J."/>
        </authorList>
    </citation>
    <scope>NUCLEOTIDE SEQUENCE</scope>
    <source>
        <strain evidence="8">ChiSjej3B21-11622</strain>
    </source>
</reference>
<dbReference type="GO" id="GO:0000160">
    <property type="term" value="P:phosphorelay signal transduction system"/>
    <property type="evidence" value="ECO:0007669"/>
    <property type="project" value="UniProtKB-KW"/>
</dbReference>
<dbReference type="Gene3D" id="3.30.565.10">
    <property type="entry name" value="Histidine kinase-like ATPase, C-terminal domain"/>
    <property type="match status" value="1"/>
</dbReference>
<dbReference type="GO" id="GO:0004673">
    <property type="term" value="F:protein histidine kinase activity"/>
    <property type="evidence" value="ECO:0007669"/>
    <property type="project" value="UniProtKB-EC"/>
</dbReference>
<dbReference type="InterPro" id="IPR039506">
    <property type="entry name" value="SPOB_a"/>
</dbReference>
<evidence type="ECO:0000256" key="1">
    <source>
        <dbReference type="ARBA" id="ARBA00000085"/>
    </source>
</evidence>
<keyword evidence="6" id="KW-0812">Transmembrane</keyword>
<keyword evidence="6" id="KW-0472">Membrane</keyword>
<dbReference type="PROSITE" id="PS50109">
    <property type="entry name" value="HIS_KIN"/>
    <property type="match status" value="1"/>
</dbReference>
<dbReference type="Proteomes" id="UP000886886">
    <property type="component" value="Unassembled WGS sequence"/>
</dbReference>
<keyword evidence="4" id="KW-0902">Two-component regulatory system</keyword>
<comment type="caution">
    <text evidence="8">The sequence shown here is derived from an EMBL/GenBank/DDBJ whole genome shotgun (WGS) entry which is preliminary data.</text>
</comment>
<dbReference type="GO" id="GO:0042802">
    <property type="term" value="F:identical protein binding"/>
    <property type="evidence" value="ECO:0007669"/>
    <property type="project" value="TreeGrafter"/>
</dbReference>
<evidence type="ECO:0000313" key="9">
    <source>
        <dbReference type="Proteomes" id="UP000886886"/>
    </source>
</evidence>
<dbReference type="PANTHER" id="PTHR40448">
    <property type="entry name" value="TWO-COMPONENT SENSOR HISTIDINE KINASE"/>
    <property type="match status" value="1"/>
</dbReference>